<dbReference type="SUPFAM" id="SSF53448">
    <property type="entry name" value="Nucleotide-diphospho-sugar transferases"/>
    <property type="match status" value="1"/>
</dbReference>
<proteinExistence type="predicted"/>
<accession>A0ABS9D9X8</accession>
<sequence length="254" mass="28669">MQRQLISIVMPAKDSAATIESSIFSVLAQTYKNFELLICDDGSTDSTIQIIKSFNDSRIKLIKNNIQSGAWAARNSCINEASGKYIAFLDSDDLWAPAKLETQLNFMHANNISFSYGDYHIFNSSDIAGTFKAPNSVSYVQLCRKCDIGCLTVMLNASAIDKVVMPNIKKEDYATWLKILKHEKITAYRYPGVLASYRIGDKSLSSNKLIEITRQYNVLRSIAELSFIKSALCISIYAFSGIYKHLFKYKKHEY</sequence>
<gene>
    <name evidence="2" type="ORF">L0668_09960</name>
</gene>
<dbReference type="PANTHER" id="PTHR22916">
    <property type="entry name" value="GLYCOSYLTRANSFERASE"/>
    <property type="match status" value="1"/>
</dbReference>
<dbReference type="Gene3D" id="3.90.550.10">
    <property type="entry name" value="Spore Coat Polysaccharide Biosynthesis Protein SpsA, Chain A"/>
    <property type="match status" value="1"/>
</dbReference>
<evidence type="ECO:0000313" key="2">
    <source>
        <dbReference type="EMBL" id="MCF2948431.1"/>
    </source>
</evidence>
<evidence type="ECO:0000259" key="1">
    <source>
        <dbReference type="Pfam" id="PF00535"/>
    </source>
</evidence>
<dbReference type="EMBL" id="JAKGAS010000004">
    <property type="protein sequence ID" value="MCF2948431.1"/>
    <property type="molecule type" value="Genomic_DNA"/>
</dbReference>
<reference evidence="2 3" key="1">
    <citation type="submission" date="2022-01" db="EMBL/GenBank/DDBJ databases">
        <title>Paraglaciecola sp. G1-23.</title>
        <authorList>
            <person name="Jin M.S."/>
            <person name="Han D.M."/>
            <person name="Kim H.M."/>
            <person name="Jeon C.O."/>
        </authorList>
    </citation>
    <scope>NUCLEOTIDE SEQUENCE [LARGE SCALE GENOMIC DNA]</scope>
    <source>
        <strain evidence="2 3">G1-23</strain>
    </source>
</reference>
<feature type="domain" description="Glycosyltransferase 2-like" evidence="1">
    <location>
        <begin position="7"/>
        <end position="123"/>
    </location>
</feature>
<dbReference type="RefSeq" id="WP_235312211.1">
    <property type="nucleotide sequence ID" value="NZ_JAKGAS010000004.1"/>
</dbReference>
<dbReference type="PANTHER" id="PTHR22916:SF3">
    <property type="entry name" value="UDP-GLCNAC:BETAGAL BETA-1,3-N-ACETYLGLUCOSAMINYLTRANSFERASE-LIKE PROTEIN 1"/>
    <property type="match status" value="1"/>
</dbReference>
<dbReference type="CDD" id="cd00761">
    <property type="entry name" value="Glyco_tranf_GTA_type"/>
    <property type="match status" value="1"/>
</dbReference>
<keyword evidence="3" id="KW-1185">Reference proteome</keyword>
<dbReference type="InterPro" id="IPR001173">
    <property type="entry name" value="Glyco_trans_2-like"/>
</dbReference>
<protein>
    <submittedName>
        <fullName evidence="2">Glycosyltransferase family 2 protein</fullName>
    </submittedName>
</protein>
<dbReference type="Proteomes" id="UP001521137">
    <property type="component" value="Unassembled WGS sequence"/>
</dbReference>
<evidence type="ECO:0000313" key="3">
    <source>
        <dbReference type="Proteomes" id="UP001521137"/>
    </source>
</evidence>
<comment type="caution">
    <text evidence="2">The sequence shown here is derived from an EMBL/GenBank/DDBJ whole genome shotgun (WGS) entry which is preliminary data.</text>
</comment>
<dbReference type="InterPro" id="IPR029044">
    <property type="entry name" value="Nucleotide-diphossugar_trans"/>
</dbReference>
<dbReference type="Pfam" id="PF00535">
    <property type="entry name" value="Glycos_transf_2"/>
    <property type="match status" value="1"/>
</dbReference>
<name>A0ABS9D9X8_9ALTE</name>
<organism evidence="2 3">
    <name type="scientific">Paraglaciecola algarum</name>
    <dbReference type="NCBI Taxonomy" id="3050085"/>
    <lineage>
        <taxon>Bacteria</taxon>
        <taxon>Pseudomonadati</taxon>
        <taxon>Pseudomonadota</taxon>
        <taxon>Gammaproteobacteria</taxon>
        <taxon>Alteromonadales</taxon>
        <taxon>Alteromonadaceae</taxon>
        <taxon>Paraglaciecola</taxon>
    </lineage>
</organism>